<dbReference type="EMBL" id="BTRK01000002">
    <property type="protein sequence ID" value="GMR34308.1"/>
    <property type="molecule type" value="Genomic_DNA"/>
</dbReference>
<keyword evidence="1" id="KW-0812">Transmembrane</keyword>
<dbReference type="AlphaFoldDB" id="A0AAN5C2B0"/>
<proteinExistence type="predicted"/>
<sequence>TTIFPVSPFLGYMVPSTRADHGDAHLLSLLLLLLLSRSRSLLSLDRDRSLLRSRDLLLLLFLSLSLSLSLLLLLFFSLLSFDLLLFLSRSLLSLSRSRSRSDRSPRSLQFLRLILADFTVQTRLLLGSFCKTSRTLFMEFLVDVGTLGVDTRPLALAQRAPRRRRHP</sequence>
<feature type="transmembrane region" description="Helical" evidence="1">
    <location>
        <begin position="56"/>
        <end position="87"/>
    </location>
</feature>
<name>A0AAN5C2B0_9BILA</name>
<accession>A0AAN5C2B0</accession>
<comment type="caution">
    <text evidence="2">The sequence shown here is derived from an EMBL/GenBank/DDBJ whole genome shotgun (WGS) entry which is preliminary data.</text>
</comment>
<evidence type="ECO:0000256" key="1">
    <source>
        <dbReference type="SAM" id="Phobius"/>
    </source>
</evidence>
<protein>
    <submittedName>
        <fullName evidence="2">Uncharacterized protein</fullName>
    </submittedName>
</protein>
<keyword evidence="1" id="KW-0472">Membrane</keyword>
<keyword evidence="1" id="KW-1133">Transmembrane helix</keyword>
<keyword evidence="3" id="KW-1185">Reference proteome</keyword>
<organism evidence="2 3">
    <name type="scientific">Pristionchus mayeri</name>
    <dbReference type="NCBI Taxonomy" id="1317129"/>
    <lineage>
        <taxon>Eukaryota</taxon>
        <taxon>Metazoa</taxon>
        <taxon>Ecdysozoa</taxon>
        <taxon>Nematoda</taxon>
        <taxon>Chromadorea</taxon>
        <taxon>Rhabditida</taxon>
        <taxon>Rhabditina</taxon>
        <taxon>Diplogasteromorpha</taxon>
        <taxon>Diplogasteroidea</taxon>
        <taxon>Neodiplogasteridae</taxon>
        <taxon>Pristionchus</taxon>
    </lineage>
</organism>
<evidence type="ECO:0000313" key="3">
    <source>
        <dbReference type="Proteomes" id="UP001328107"/>
    </source>
</evidence>
<gene>
    <name evidence="2" type="ORF">PMAYCL1PPCAC_04503</name>
</gene>
<dbReference type="Proteomes" id="UP001328107">
    <property type="component" value="Unassembled WGS sequence"/>
</dbReference>
<evidence type="ECO:0000313" key="2">
    <source>
        <dbReference type="EMBL" id="GMR34308.1"/>
    </source>
</evidence>
<feature type="non-terminal residue" evidence="2">
    <location>
        <position position="1"/>
    </location>
</feature>
<reference evidence="3" key="1">
    <citation type="submission" date="2022-10" db="EMBL/GenBank/DDBJ databases">
        <title>Genome assembly of Pristionchus species.</title>
        <authorList>
            <person name="Yoshida K."/>
            <person name="Sommer R.J."/>
        </authorList>
    </citation>
    <scope>NUCLEOTIDE SEQUENCE [LARGE SCALE GENOMIC DNA]</scope>
    <source>
        <strain evidence="3">RS5460</strain>
    </source>
</reference>